<sequence length="90" mass="10247">MKQSEKILNAFRSNNNVLTPSDMLRLGIAQYNARVKELREKGYEIENQYLGSVNGIKHTRFILKGKAVIAKPKMTIHEYASANNPTPSLW</sequence>
<dbReference type="InterPro" id="IPR055245">
    <property type="entry name" value="HTH_proteobacteria"/>
</dbReference>
<proteinExistence type="predicted"/>
<evidence type="ECO:0000313" key="5">
    <source>
        <dbReference type="EMBL" id="QJI04479.1"/>
    </source>
</evidence>
<dbReference type="EMBL" id="MT144406">
    <property type="protein sequence ID" value="QJA53252.1"/>
    <property type="molecule type" value="Genomic_DNA"/>
</dbReference>
<reference evidence="2" key="1">
    <citation type="submission" date="2020-03" db="EMBL/GenBank/DDBJ databases">
        <title>The deep terrestrial virosphere.</title>
        <authorList>
            <person name="Holmfeldt K."/>
            <person name="Nilsson E."/>
            <person name="Simone D."/>
            <person name="Lopez-Fernandez M."/>
            <person name="Wu X."/>
            <person name="de Brujin I."/>
            <person name="Lundin D."/>
            <person name="Andersson A."/>
            <person name="Bertilsson S."/>
            <person name="Dopson M."/>
        </authorList>
    </citation>
    <scope>NUCLEOTIDE SEQUENCE</scope>
    <source>
        <strain evidence="4">MM415A02073</strain>
        <strain evidence="3">MM415B00385</strain>
        <strain evidence="2">TM448A03335</strain>
        <strain evidence="5">TM448B09059</strain>
    </source>
</reference>
<evidence type="ECO:0000313" key="4">
    <source>
        <dbReference type="EMBL" id="QJA74238.1"/>
    </source>
</evidence>
<name>A0A6H2A0L4_9ZZZZ</name>
<gene>
    <name evidence="4" type="ORF">MM415A02073_0005</name>
    <name evidence="3" type="ORF">MM415B00385_0043</name>
    <name evidence="2" type="ORF">TM448A03335_0010</name>
    <name evidence="5" type="ORF">TM448B09059_0002</name>
</gene>
<dbReference type="AlphaFoldDB" id="A0A6H2A0L4"/>
<evidence type="ECO:0000259" key="1">
    <source>
        <dbReference type="Pfam" id="PF14090"/>
    </source>
</evidence>
<dbReference type="EMBL" id="MT141541">
    <property type="protein sequence ID" value="QJA65605.1"/>
    <property type="molecule type" value="Genomic_DNA"/>
</dbReference>
<dbReference type="Pfam" id="PF14090">
    <property type="entry name" value="HTH_39"/>
    <property type="match status" value="1"/>
</dbReference>
<dbReference type="EMBL" id="MT145184">
    <property type="protein sequence ID" value="QJI04479.1"/>
    <property type="molecule type" value="Genomic_DNA"/>
</dbReference>
<accession>A0A6H2A0L4</accession>
<protein>
    <submittedName>
        <fullName evidence="2">Putative DNA binding, helix-turn-helix domain containing protein</fullName>
    </submittedName>
</protein>
<evidence type="ECO:0000313" key="3">
    <source>
        <dbReference type="EMBL" id="QJA65605.1"/>
    </source>
</evidence>
<evidence type="ECO:0000313" key="2">
    <source>
        <dbReference type="EMBL" id="QJA53252.1"/>
    </source>
</evidence>
<dbReference type="EMBL" id="MT142084">
    <property type="protein sequence ID" value="QJA74238.1"/>
    <property type="molecule type" value="Genomic_DNA"/>
</dbReference>
<organism evidence="2">
    <name type="scientific">viral metagenome</name>
    <dbReference type="NCBI Taxonomy" id="1070528"/>
    <lineage>
        <taxon>unclassified sequences</taxon>
        <taxon>metagenomes</taxon>
        <taxon>organismal metagenomes</taxon>
    </lineage>
</organism>
<feature type="domain" description="Winged helix-turn-helix" evidence="1">
    <location>
        <begin position="3"/>
        <end position="47"/>
    </location>
</feature>